<name>A1ZZZ3_MICM2</name>
<evidence type="ECO:0000259" key="2">
    <source>
        <dbReference type="Pfam" id="PF13930"/>
    </source>
</evidence>
<gene>
    <name evidence="3" type="ORF">M23134_00927</name>
</gene>
<dbReference type="eggNOG" id="COG5412">
    <property type="taxonomic scope" value="Bacteria"/>
</dbReference>
<dbReference type="EMBL" id="AAWS01000086">
    <property type="protein sequence ID" value="EAY24035.1"/>
    <property type="molecule type" value="Genomic_DNA"/>
</dbReference>
<protein>
    <recommendedName>
        <fullName evidence="2">Type VII secretion system protein EssD-like domain-containing protein</fullName>
    </recommendedName>
</protein>
<sequence>MSIRAGGAGLELLQTIKEKGFVEAMWDMLSEKAAEIKEAVLSEIQNWLIVSVVKQATIKILSMLNPVGAIVQAILAIYDFAMWLINNWERIVQIIQNIVSSVGKIAMGMLGEAAKFIENTLANFIPLLLDFMARMLRLGNVSARIKRILAKLRKPLDDLIAKVMAFIRKKIRSFGKKKKSKKNKHDKDDQKKKDDKKDLKDGKLGDGEIGEDVEFKAGKDKHHLWVKRSGKQATLYVASDPTRVDKKLKEWEGKIENFRSKKKKHQAINRINYVKRMLTALDGKVREAVSIQNKKGGDTKQKNKQFRLVDNLIERKQGQMADNLRQLFLLFNDQEDVDFQAVYIKELNQEVHPKALSEVKADLKALSGVKENFAKIQSWNGVVKHLRKNSSNTKALTDQPLKNSKAYGKHTRGQFWKIGNKELASMDKDARDTKVKKTIEEVNNEKSLRAHTGLRDQVFDRSKEDSNNKLIYNVLKGNKDHNKFKPIILAGYPKADNPSKGKSTLKYTYQGGKEVFTSIYDSKSGIPEEITGSELKLHEFGRGVTQGDTHEMHDRAHLIANMLMGSGYKTAKNLVLTSSTYNQVDMKDKEEDIRDELAKIKGLISFKMNVKITFAEPNKDASLREIKEGIKERLRYLKNKSGTLIDKEKSTLEALQKLSDADLKAQITANIAAKKQARCMEVKYTVIQTKAMEQGQEVINNNPGISDKLGPDLLYGTA</sequence>
<feature type="region of interest" description="Disordered" evidence="1">
    <location>
        <begin position="174"/>
        <end position="203"/>
    </location>
</feature>
<dbReference type="Pfam" id="PF13930">
    <property type="entry name" value="Endonuclea_NS_2"/>
    <property type="match status" value="1"/>
</dbReference>
<dbReference type="Proteomes" id="UP000004095">
    <property type="component" value="Unassembled WGS sequence"/>
</dbReference>
<dbReference type="AlphaFoldDB" id="A1ZZZ3"/>
<evidence type="ECO:0000313" key="4">
    <source>
        <dbReference type="Proteomes" id="UP000004095"/>
    </source>
</evidence>
<evidence type="ECO:0000256" key="1">
    <source>
        <dbReference type="SAM" id="MobiDB-lite"/>
    </source>
</evidence>
<feature type="compositionally biased region" description="Basic and acidic residues" evidence="1">
    <location>
        <begin position="185"/>
        <end position="203"/>
    </location>
</feature>
<reference evidence="3 4" key="1">
    <citation type="submission" date="2007-01" db="EMBL/GenBank/DDBJ databases">
        <authorList>
            <person name="Haygood M."/>
            <person name="Podell S."/>
            <person name="Anderson C."/>
            <person name="Hopkinson B."/>
            <person name="Roe K."/>
            <person name="Barbeau K."/>
            <person name="Gaasterland T."/>
            <person name="Ferriera S."/>
            <person name="Johnson J."/>
            <person name="Kravitz S."/>
            <person name="Beeson K."/>
            <person name="Sutton G."/>
            <person name="Rogers Y.-H."/>
            <person name="Friedman R."/>
            <person name="Frazier M."/>
            <person name="Venter J.C."/>
        </authorList>
    </citation>
    <scope>NUCLEOTIDE SEQUENCE [LARGE SCALE GENOMIC DNA]</scope>
    <source>
        <strain evidence="3 4">ATCC 23134</strain>
    </source>
</reference>
<feature type="compositionally biased region" description="Basic residues" evidence="1">
    <location>
        <begin position="174"/>
        <end position="184"/>
    </location>
</feature>
<keyword evidence="4" id="KW-1185">Reference proteome</keyword>
<feature type="domain" description="Type VII secretion system protein EssD-like" evidence="2">
    <location>
        <begin position="546"/>
        <end position="618"/>
    </location>
</feature>
<dbReference type="InterPro" id="IPR044927">
    <property type="entry name" value="Endonuclea_NS_2"/>
</dbReference>
<dbReference type="RefSeq" id="WP_002705625.1">
    <property type="nucleotide sequence ID" value="NZ_AAWS01000086.1"/>
</dbReference>
<evidence type="ECO:0000313" key="3">
    <source>
        <dbReference type="EMBL" id="EAY24035.1"/>
    </source>
</evidence>
<dbReference type="OrthoDB" id="4317910at2"/>
<comment type="caution">
    <text evidence="3">The sequence shown here is derived from an EMBL/GenBank/DDBJ whole genome shotgun (WGS) entry which is preliminary data.</text>
</comment>
<proteinExistence type="predicted"/>
<organism evidence="3 4">
    <name type="scientific">Microscilla marina ATCC 23134</name>
    <dbReference type="NCBI Taxonomy" id="313606"/>
    <lineage>
        <taxon>Bacteria</taxon>
        <taxon>Pseudomonadati</taxon>
        <taxon>Bacteroidota</taxon>
        <taxon>Cytophagia</taxon>
        <taxon>Cytophagales</taxon>
        <taxon>Microscillaceae</taxon>
        <taxon>Microscilla</taxon>
    </lineage>
</organism>
<accession>A1ZZZ3</accession>